<dbReference type="Proteomes" id="UP001266305">
    <property type="component" value="Unassembled WGS sequence"/>
</dbReference>
<feature type="non-terminal residue" evidence="2">
    <location>
        <position position="52"/>
    </location>
</feature>
<protein>
    <submittedName>
        <fullName evidence="2">Uncharacterized protein</fullName>
    </submittedName>
</protein>
<accession>A0ABQ9WIH1</accession>
<dbReference type="EMBL" id="JASSZA010000001">
    <property type="protein sequence ID" value="KAK2121270.1"/>
    <property type="molecule type" value="Genomic_DNA"/>
</dbReference>
<keyword evidence="3" id="KW-1185">Reference proteome</keyword>
<comment type="caution">
    <text evidence="2">The sequence shown here is derived from an EMBL/GenBank/DDBJ whole genome shotgun (WGS) entry which is preliminary data.</text>
</comment>
<proteinExistence type="predicted"/>
<reference evidence="2 3" key="1">
    <citation type="submission" date="2023-05" db="EMBL/GenBank/DDBJ databases">
        <title>B98-5 Cell Line De Novo Hybrid Assembly: An Optical Mapping Approach.</title>
        <authorList>
            <person name="Kananen K."/>
            <person name="Auerbach J.A."/>
            <person name="Kautto E."/>
            <person name="Blachly J.S."/>
        </authorList>
    </citation>
    <scope>NUCLEOTIDE SEQUENCE [LARGE SCALE GENOMIC DNA]</scope>
    <source>
        <strain evidence="2">B95-8</strain>
        <tissue evidence="2">Cell line</tissue>
    </source>
</reference>
<feature type="non-terminal residue" evidence="2">
    <location>
        <position position="1"/>
    </location>
</feature>
<evidence type="ECO:0000313" key="3">
    <source>
        <dbReference type="Proteomes" id="UP001266305"/>
    </source>
</evidence>
<gene>
    <name evidence="2" type="ORF">P7K49_002656</name>
</gene>
<name>A0ABQ9WIH1_SAGOE</name>
<sequence length="52" mass="5649">AHYAVGKQDSQKTLSSLSKRNKKKRNINTKSAGNLGPGLGPVKIQLFLQQAE</sequence>
<feature type="region of interest" description="Disordered" evidence="1">
    <location>
        <begin position="1"/>
        <end position="40"/>
    </location>
</feature>
<evidence type="ECO:0000256" key="1">
    <source>
        <dbReference type="SAM" id="MobiDB-lite"/>
    </source>
</evidence>
<organism evidence="2 3">
    <name type="scientific">Saguinus oedipus</name>
    <name type="common">Cotton-top tamarin</name>
    <name type="synonym">Oedipomidas oedipus</name>
    <dbReference type="NCBI Taxonomy" id="9490"/>
    <lineage>
        <taxon>Eukaryota</taxon>
        <taxon>Metazoa</taxon>
        <taxon>Chordata</taxon>
        <taxon>Craniata</taxon>
        <taxon>Vertebrata</taxon>
        <taxon>Euteleostomi</taxon>
        <taxon>Mammalia</taxon>
        <taxon>Eutheria</taxon>
        <taxon>Euarchontoglires</taxon>
        <taxon>Primates</taxon>
        <taxon>Haplorrhini</taxon>
        <taxon>Platyrrhini</taxon>
        <taxon>Cebidae</taxon>
        <taxon>Callitrichinae</taxon>
        <taxon>Saguinus</taxon>
    </lineage>
</organism>
<evidence type="ECO:0000313" key="2">
    <source>
        <dbReference type="EMBL" id="KAK2121270.1"/>
    </source>
</evidence>